<protein>
    <submittedName>
        <fullName evidence="1">Uncharacterized protein</fullName>
    </submittedName>
</protein>
<sequence>MNKGLTIRIGLYSIDFLDAIGASCSNAYYKVNQSILSKKQSNSKV</sequence>
<name>A0A653K8J5_9GAMM</name>
<evidence type="ECO:0000313" key="2">
    <source>
        <dbReference type="Proteomes" id="UP000430404"/>
    </source>
</evidence>
<dbReference type="EMBL" id="CABWKZ010000028">
    <property type="protein sequence ID" value="VXA57271.1"/>
    <property type="molecule type" value="Genomic_DNA"/>
</dbReference>
<reference evidence="1 2" key="1">
    <citation type="submission" date="2019-10" db="EMBL/GenBank/DDBJ databases">
        <authorList>
            <person name="Karimi E."/>
        </authorList>
    </citation>
    <scope>NUCLEOTIDE SEQUENCE [LARGE SCALE GENOMIC DNA]</scope>
    <source>
        <strain evidence="1">Acinetobacter sp. 8BE</strain>
    </source>
</reference>
<proteinExistence type="predicted"/>
<gene>
    <name evidence="1" type="ORF">ACI8B_340013</name>
</gene>
<accession>A0A653K8J5</accession>
<dbReference type="Proteomes" id="UP000430404">
    <property type="component" value="Unassembled WGS sequence"/>
</dbReference>
<dbReference type="AlphaFoldDB" id="A0A653K8J5"/>
<evidence type="ECO:0000313" key="1">
    <source>
        <dbReference type="EMBL" id="VXA57271.1"/>
    </source>
</evidence>
<organism evidence="1 2">
    <name type="scientific">Acinetobacter proteolyticus</name>
    <dbReference type="NCBI Taxonomy" id="1776741"/>
    <lineage>
        <taxon>Bacteria</taxon>
        <taxon>Pseudomonadati</taxon>
        <taxon>Pseudomonadota</taxon>
        <taxon>Gammaproteobacteria</taxon>
        <taxon>Moraxellales</taxon>
        <taxon>Moraxellaceae</taxon>
        <taxon>Acinetobacter</taxon>
    </lineage>
</organism>